<sequence length="197" mass="22131">MRILLANSQKEEAMKYGNLNLGQIEALVNKLGGMNAVTAILQGAMKEAVTVVSYITHTFTILVDETKTVEELVVEGNYDWSDSNVTSKNFPRSEEGTKDKKEVALFHFNKTMTSEDVIAEMKKDGYRPATIFELLALGVTQPELQRGFPIIALGSDCTFDGSRHVAYLYESAGGRNLHLLWLDNDWNDYCRFVGLRR</sequence>
<comment type="caution">
    <text evidence="1">The sequence shown here is derived from an EMBL/GenBank/DDBJ whole genome shotgun (WGS) entry which is preliminary data.</text>
</comment>
<dbReference type="EMBL" id="MFAE01000008">
    <property type="protein sequence ID" value="OGD67124.1"/>
    <property type="molecule type" value="Genomic_DNA"/>
</dbReference>
<protein>
    <submittedName>
        <fullName evidence="1">Uncharacterized protein</fullName>
    </submittedName>
</protein>
<proteinExistence type="predicted"/>
<accession>A0A1F5EIT8</accession>
<organism evidence="1 2">
    <name type="scientific">Candidatus Campbellbacteria bacterium RIFOXYC2_FULL_35_25</name>
    <dbReference type="NCBI Taxonomy" id="1797582"/>
    <lineage>
        <taxon>Bacteria</taxon>
        <taxon>Candidatus Campbelliibacteriota</taxon>
    </lineage>
</organism>
<name>A0A1F5EIT8_9BACT</name>
<dbReference type="Proteomes" id="UP000179003">
    <property type="component" value="Unassembled WGS sequence"/>
</dbReference>
<evidence type="ECO:0000313" key="2">
    <source>
        <dbReference type="Proteomes" id="UP000179003"/>
    </source>
</evidence>
<dbReference type="AlphaFoldDB" id="A0A1F5EIT8"/>
<gene>
    <name evidence="1" type="ORF">A2442_01870</name>
</gene>
<reference evidence="1 2" key="1">
    <citation type="journal article" date="2016" name="Nat. Commun.">
        <title>Thousands of microbial genomes shed light on interconnected biogeochemical processes in an aquifer system.</title>
        <authorList>
            <person name="Anantharaman K."/>
            <person name="Brown C.T."/>
            <person name="Hug L.A."/>
            <person name="Sharon I."/>
            <person name="Castelle C.J."/>
            <person name="Probst A.J."/>
            <person name="Thomas B.C."/>
            <person name="Singh A."/>
            <person name="Wilkins M.J."/>
            <person name="Karaoz U."/>
            <person name="Brodie E.L."/>
            <person name="Williams K.H."/>
            <person name="Hubbard S.S."/>
            <person name="Banfield J.F."/>
        </authorList>
    </citation>
    <scope>NUCLEOTIDE SEQUENCE [LARGE SCALE GENOMIC DNA]</scope>
</reference>
<evidence type="ECO:0000313" key="1">
    <source>
        <dbReference type="EMBL" id="OGD67124.1"/>
    </source>
</evidence>